<dbReference type="EMBL" id="JANPWB010000012">
    <property type="protein sequence ID" value="KAJ1118960.1"/>
    <property type="molecule type" value="Genomic_DNA"/>
</dbReference>
<reference evidence="2" key="1">
    <citation type="journal article" date="2022" name="bioRxiv">
        <title>Sequencing and chromosome-scale assembly of the giantPleurodeles waltlgenome.</title>
        <authorList>
            <person name="Brown T."/>
            <person name="Elewa A."/>
            <person name="Iarovenko S."/>
            <person name="Subramanian E."/>
            <person name="Araus A.J."/>
            <person name="Petzold A."/>
            <person name="Susuki M."/>
            <person name="Suzuki K.-i.T."/>
            <person name="Hayashi T."/>
            <person name="Toyoda A."/>
            <person name="Oliveira C."/>
            <person name="Osipova E."/>
            <person name="Leigh N.D."/>
            <person name="Simon A."/>
            <person name="Yun M.H."/>
        </authorList>
    </citation>
    <scope>NUCLEOTIDE SEQUENCE</scope>
    <source>
        <strain evidence="2">20211129_DDA</strain>
        <tissue evidence="2">Liver</tissue>
    </source>
</reference>
<evidence type="ECO:0000313" key="3">
    <source>
        <dbReference type="Proteomes" id="UP001066276"/>
    </source>
</evidence>
<proteinExistence type="predicted"/>
<feature type="region of interest" description="Disordered" evidence="1">
    <location>
        <begin position="88"/>
        <end position="114"/>
    </location>
</feature>
<name>A0AAV7NVH2_PLEWA</name>
<feature type="compositionally biased region" description="Basic and acidic residues" evidence="1">
    <location>
        <begin position="1"/>
        <end position="12"/>
    </location>
</feature>
<feature type="compositionally biased region" description="Basic residues" evidence="1">
    <location>
        <begin position="98"/>
        <end position="114"/>
    </location>
</feature>
<feature type="region of interest" description="Disordered" evidence="1">
    <location>
        <begin position="1"/>
        <end position="20"/>
    </location>
</feature>
<evidence type="ECO:0000256" key="1">
    <source>
        <dbReference type="SAM" id="MobiDB-lite"/>
    </source>
</evidence>
<organism evidence="2 3">
    <name type="scientific">Pleurodeles waltl</name>
    <name type="common">Iberian ribbed newt</name>
    <dbReference type="NCBI Taxonomy" id="8319"/>
    <lineage>
        <taxon>Eukaryota</taxon>
        <taxon>Metazoa</taxon>
        <taxon>Chordata</taxon>
        <taxon>Craniata</taxon>
        <taxon>Vertebrata</taxon>
        <taxon>Euteleostomi</taxon>
        <taxon>Amphibia</taxon>
        <taxon>Batrachia</taxon>
        <taxon>Caudata</taxon>
        <taxon>Salamandroidea</taxon>
        <taxon>Salamandridae</taxon>
        <taxon>Pleurodelinae</taxon>
        <taxon>Pleurodeles</taxon>
    </lineage>
</organism>
<evidence type="ECO:0000313" key="2">
    <source>
        <dbReference type="EMBL" id="KAJ1118960.1"/>
    </source>
</evidence>
<keyword evidence="3" id="KW-1185">Reference proteome</keyword>
<protein>
    <submittedName>
        <fullName evidence="2">Uncharacterized protein</fullName>
    </submittedName>
</protein>
<gene>
    <name evidence="2" type="ORF">NDU88_007147</name>
</gene>
<dbReference type="Proteomes" id="UP001066276">
    <property type="component" value="Chromosome 8"/>
</dbReference>
<accession>A0AAV7NVH2</accession>
<sequence>MKTKHTVQEHELPTGMSKISHQADVSEIIKNQEGEAEALTTGPLRPEQVNGGECSLAAENTLVDPTQPQQLQLSSYSYCRYQQQWQHAAGADSERGRGSQKKCSKRSAVRARQS</sequence>
<dbReference type="AlphaFoldDB" id="A0AAV7NVH2"/>
<comment type="caution">
    <text evidence="2">The sequence shown here is derived from an EMBL/GenBank/DDBJ whole genome shotgun (WGS) entry which is preliminary data.</text>
</comment>